<dbReference type="Proteomes" id="UP000520011">
    <property type="component" value="Unassembled WGS sequence"/>
</dbReference>
<reference evidence="1 2" key="1">
    <citation type="submission" date="2020-08" db="EMBL/GenBank/DDBJ databases">
        <title>Genomic Encyclopedia of Type Strains, Phase IV (KMG-IV): sequencing the most valuable type-strain genomes for metagenomic binning, comparative biology and taxonomic classification.</title>
        <authorList>
            <person name="Goeker M."/>
        </authorList>
    </citation>
    <scope>NUCLEOTIDE SEQUENCE [LARGE SCALE GENOMIC DNA]</scope>
    <source>
        <strain evidence="1 2">DSM 16325</strain>
    </source>
</reference>
<keyword evidence="2" id="KW-1185">Reference proteome</keyword>
<name>A0A7W8IPU0_9BACL</name>
<evidence type="ECO:0000313" key="1">
    <source>
        <dbReference type="EMBL" id="MBB5323514.1"/>
    </source>
</evidence>
<evidence type="ECO:0000313" key="2">
    <source>
        <dbReference type="Proteomes" id="UP000520011"/>
    </source>
</evidence>
<gene>
    <name evidence="1" type="ORF">HNQ34_000606</name>
</gene>
<protein>
    <submittedName>
        <fullName evidence="1">Uncharacterized protein</fullName>
    </submittedName>
</protein>
<dbReference type="EMBL" id="JACHEP010000002">
    <property type="protein sequence ID" value="MBB5323514.1"/>
    <property type="molecule type" value="Genomic_DNA"/>
</dbReference>
<dbReference type="AlphaFoldDB" id="A0A7W8IPU0"/>
<comment type="caution">
    <text evidence="1">The sequence shown here is derived from an EMBL/GenBank/DDBJ whole genome shotgun (WGS) entry which is preliminary data.</text>
</comment>
<sequence length="73" mass="8315">MIKKRQRNCKSVPVHRKVDNINSIYAKESELNSAGSFLFSFILVAPHIVKTVCFGIYDGKQSNLQLHLLKVLK</sequence>
<accession>A0A7W8IPU0</accession>
<proteinExistence type="predicted"/>
<organism evidence="1 2">
    <name type="scientific">Anoxybacteroides tepidamans</name>
    <dbReference type="NCBI Taxonomy" id="265948"/>
    <lineage>
        <taxon>Bacteria</taxon>
        <taxon>Bacillati</taxon>
        <taxon>Bacillota</taxon>
        <taxon>Bacilli</taxon>
        <taxon>Bacillales</taxon>
        <taxon>Anoxybacillaceae</taxon>
        <taxon>Anoxybacteroides</taxon>
    </lineage>
</organism>